<dbReference type="EC" id="2.7.11.1" evidence="2"/>
<feature type="domain" description="Protein kinase" evidence="11">
    <location>
        <begin position="147"/>
        <end position="436"/>
    </location>
</feature>
<dbReference type="OrthoDB" id="432483at2759"/>
<evidence type="ECO:0000256" key="7">
    <source>
        <dbReference type="ARBA" id="ARBA00022777"/>
    </source>
</evidence>
<gene>
    <name evidence="12" type="ORF">INT46_003576</name>
</gene>
<dbReference type="AlphaFoldDB" id="A0A8H7R9S7"/>
<dbReference type="GO" id="GO:0004674">
    <property type="term" value="F:protein serine/threonine kinase activity"/>
    <property type="evidence" value="ECO:0007669"/>
    <property type="project" value="UniProtKB-KW"/>
</dbReference>
<dbReference type="Proteomes" id="UP000650833">
    <property type="component" value="Unassembled WGS sequence"/>
</dbReference>
<evidence type="ECO:0000256" key="3">
    <source>
        <dbReference type="ARBA" id="ARBA00022527"/>
    </source>
</evidence>
<evidence type="ECO:0000256" key="8">
    <source>
        <dbReference type="ARBA" id="ARBA00022840"/>
    </source>
</evidence>
<dbReference type="PANTHER" id="PTHR45637">
    <property type="entry name" value="FLIPPASE KINASE 1-RELATED"/>
    <property type="match status" value="1"/>
</dbReference>
<dbReference type="SMART" id="SM00220">
    <property type="entry name" value="S_TKc"/>
    <property type="match status" value="1"/>
</dbReference>
<comment type="similarity">
    <text evidence="1">Belongs to the protein kinase superfamily. AGC Ser/Thr protein kinase family.</text>
</comment>
<dbReference type="EMBL" id="JAEPRC010000155">
    <property type="protein sequence ID" value="KAG2206340.1"/>
    <property type="molecule type" value="Genomic_DNA"/>
</dbReference>
<dbReference type="CDD" id="cd05574">
    <property type="entry name" value="STKc_phototropin_like"/>
    <property type="match status" value="1"/>
</dbReference>
<protein>
    <recommendedName>
        <fullName evidence="2">non-specific serine/threonine protein kinase</fullName>
        <ecNumber evidence="2">2.7.11.1</ecNumber>
    </recommendedName>
</protein>
<dbReference type="PROSITE" id="PS50011">
    <property type="entry name" value="PROTEIN_KINASE_DOM"/>
    <property type="match status" value="1"/>
</dbReference>
<dbReference type="Pfam" id="PF00069">
    <property type="entry name" value="Pkinase"/>
    <property type="match status" value="1"/>
</dbReference>
<comment type="catalytic activity">
    <reaction evidence="9">
        <text>L-threonyl-[protein] + ATP = O-phospho-L-threonyl-[protein] + ADP + H(+)</text>
        <dbReference type="Rhea" id="RHEA:46608"/>
        <dbReference type="Rhea" id="RHEA-COMP:11060"/>
        <dbReference type="Rhea" id="RHEA-COMP:11605"/>
        <dbReference type="ChEBI" id="CHEBI:15378"/>
        <dbReference type="ChEBI" id="CHEBI:30013"/>
        <dbReference type="ChEBI" id="CHEBI:30616"/>
        <dbReference type="ChEBI" id="CHEBI:61977"/>
        <dbReference type="ChEBI" id="CHEBI:456216"/>
        <dbReference type="EC" id="2.7.11.1"/>
    </reaction>
</comment>
<keyword evidence="4" id="KW-0597">Phosphoprotein</keyword>
<comment type="caution">
    <text evidence="12">The sequence shown here is derived from an EMBL/GenBank/DDBJ whole genome shotgun (WGS) entry which is preliminary data.</text>
</comment>
<dbReference type="GO" id="GO:0005524">
    <property type="term" value="F:ATP binding"/>
    <property type="evidence" value="ECO:0007669"/>
    <property type="project" value="UniProtKB-KW"/>
</dbReference>
<dbReference type="SUPFAM" id="SSF56112">
    <property type="entry name" value="Protein kinase-like (PK-like)"/>
    <property type="match status" value="1"/>
</dbReference>
<keyword evidence="3" id="KW-0723">Serine/threonine-protein kinase</keyword>
<dbReference type="InterPro" id="IPR011009">
    <property type="entry name" value="Kinase-like_dom_sf"/>
</dbReference>
<sequence length="532" mass="59624">MDASIKSPSSYGTPHFSRIKSFFSSSKYYSNSNSPSTTINEFTIPNDFGNLQHQKSFKSNSWFSSSVSTIVNNSSNSSSISITSNNKSPPPTPVMPPIVIDDMIKKPSPSLYTLDRKVLAATKNINRRSYAANSVKIRQVEVGPSSFSKIRMLGKGDVGRVYLVKQKGTDKTMAMKVLSKKEMLRRNKVKRVLAEQEILSSANHPFIISLYHSFQSQDHLYFVMEYCLGGEFFRALQSRPGKCLSEEDSKFYAAEVIAALEYLHLQGFIYRDLKPENILLHQSGHLMLTDFDLSKQSFPPGLPGIVKSNSPHIPPSIDTRSCISHLRTNSFVGTEEYIAPEVIRSWGHSSSVDWWTLGILIYEMLYGTTPFKGSNRNETFHHIMNSEISFPPPHKKQPQAVSNSCKNLIRRLLDKQEAKRLGSKVGASEVKAHPFFKSLKFALLRHMTPPIVPGVTTTPSAFYRPPHLNNKSTSLNLDADEAISVTSSNNFNTINMQDPFAKFNSVTLYHEGDSDSETIALNSDDDDENEKL</sequence>
<keyword evidence="6" id="KW-0547">Nucleotide-binding</keyword>
<dbReference type="Gene3D" id="3.30.200.20">
    <property type="entry name" value="Phosphorylase Kinase, domain 1"/>
    <property type="match status" value="1"/>
</dbReference>
<evidence type="ECO:0000256" key="2">
    <source>
        <dbReference type="ARBA" id="ARBA00012513"/>
    </source>
</evidence>
<dbReference type="FunFam" id="3.30.200.20:FF:000524">
    <property type="entry name" value="Non-specific serine/threonine protein kinase"/>
    <property type="match status" value="1"/>
</dbReference>
<dbReference type="InterPro" id="IPR008271">
    <property type="entry name" value="Ser/Thr_kinase_AS"/>
</dbReference>
<accession>A0A8H7R9S7</accession>
<reference evidence="12" key="1">
    <citation type="submission" date="2020-12" db="EMBL/GenBank/DDBJ databases">
        <title>Metabolic potential, ecology and presence of endohyphal bacteria is reflected in genomic diversity of Mucoromycotina.</title>
        <authorList>
            <person name="Muszewska A."/>
            <person name="Okrasinska A."/>
            <person name="Steczkiewicz K."/>
            <person name="Drgas O."/>
            <person name="Orlowska M."/>
            <person name="Perlinska-Lenart U."/>
            <person name="Aleksandrzak-Piekarczyk T."/>
            <person name="Szatraj K."/>
            <person name="Zielenkiewicz U."/>
            <person name="Pilsyk S."/>
            <person name="Malc E."/>
            <person name="Mieczkowski P."/>
            <person name="Kruszewska J.S."/>
            <person name="Biernat P."/>
            <person name="Pawlowska J."/>
        </authorList>
    </citation>
    <scope>NUCLEOTIDE SEQUENCE</scope>
    <source>
        <strain evidence="12">CBS 226.32</strain>
    </source>
</reference>
<evidence type="ECO:0000256" key="6">
    <source>
        <dbReference type="ARBA" id="ARBA00022741"/>
    </source>
</evidence>
<evidence type="ECO:0000259" key="11">
    <source>
        <dbReference type="PROSITE" id="PS50011"/>
    </source>
</evidence>
<dbReference type="Gene3D" id="1.10.510.10">
    <property type="entry name" value="Transferase(Phosphotransferase) domain 1"/>
    <property type="match status" value="1"/>
</dbReference>
<comment type="catalytic activity">
    <reaction evidence="10">
        <text>L-seryl-[protein] + ATP = O-phospho-L-seryl-[protein] + ADP + H(+)</text>
        <dbReference type="Rhea" id="RHEA:17989"/>
        <dbReference type="Rhea" id="RHEA-COMP:9863"/>
        <dbReference type="Rhea" id="RHEA-COMP:11604"/>
        <dbReference type="ChEBI" id="CHEBI:15378"/>
        <dbReference type="ChEBI" id="CHEBI:29999"/>
        <dbReference type="ChEBI" id="CHEBI:30616"/>
        <dbReference type="ChEBI" id="CHEBI:83421"/>
        <dbReference type="ChEBI" id="CHEBI:456216"/>
        <dbReference type="EC" id="2.7.11.1"/>
    </reaction>
</comment>
<name>A0A8H7R9S7_9FUNG</name>
<dbReference type="FunFam" id="1.10.510.10:FF:000121">
    <property type="entry name" value="Serine/threonine-protein kinase nrc-2"/>
    <property type="match status" value="1"/>
</dbReference>
<evidence type="ECO:0000256" key="9">
    <source>
        <dbReference type="ARBA" id="ARBA00047899"/>
    </source>
</evidence>
<keyword evidence="5" id="KW-0808">Transferase</keyword>
<evidence type="ECO:0000256" key="4">
    <source>
        <dbReference type="ARBA" id="ARBA00022553"/>
    </source>
</evidence>
<keyword evidence="7" id="KW-0418">Kinase</keyword>
<dbReference type="InterPro" id="IPR000719">
    <property type="entry name" value="Prot_kinase_dom"/>
</dbReference>
<keyword evidence="8" id="KW-0067">ATP-binding</keyword>
<dbReference type="PROSITE" id="PS00108">
    <property type="entry name" value="PROTEIN_KINASE_ST"/>
    <property type="match status" value="1"/>
</dbReference>
<evidence type="ECO:0000313" key="12">
    <source>
        <dbReference type="EMBL" id="KAG2206340.1"/>
    </source>
</evidence>
<keyword evidence="13" id="KW-1185">Reference proteome</keyword>
<proteinExistence type="inferred from homology"/>
<evidence type="ECO:0000256" key="5">
    <source>
        <dbReference type="ARBA" id="ARBA00022679"/>
    </source>
</evidence>
<evidence type="ECO:0000313" key="13">
    <source>
        <dbReference type="Proteomes" id="UP000650833"/>
    </source>
</evidence>
<organism evidence="12 13">
    <name type="scientific">Mucor plumbeus</name>
    <dbReference type="NCBI Taxonomy" id="97098"/>
    <lineage>
        <taxon>Eukaryota</taxon>
        <taxon>Fungi</taxon>
        <taxon>Fungi incertae sedis</taxon>
        <taxon>Mucoromycota</taxon>
        <taxon>Mucoromycotina</taxon>
        <taxon>Mucoromycetes</taxon>
        <taxon>Mucorales</taxon>
        <taxon>Mucorineae</taxon>
        <taxon>Mucoraceae</taxon>
        <taxon>Mucor</taxon>
    </lineage>
</organism>
<evidence type="ECO:0000256" key="10">
    <source>
        <dbReference type="ARBA" id="ARBA00048679"/>
    </source>
</evidence>
<evidence type="ECO:0000256" key="1">
    <source>
        <dbReference type="ARBA" id="ARBA00009903"/>
    </source>
</evidence>